<accession>A0A0P0VME1</accession>
<reference evidence="1 2" key="3">
    <citation type="journal article" date="2013" name="Rice">
        <title>Improvement of the Oryza sativa Nipponbare reference genome using next generation sequence and optical map data.</title>
        <authorList>
            <person name="Kawahara Y."/>
            <person name="de la Bastide M."/>
            <person name="Hamilton J.P."/>
            <person name="Kanamori H."/>
            <person name="McCombie W.R."/>
            <person name="Ouyang S."/>
            <person name="Schwartz D.C."/>
            <person name="Tanaka T."/>
            <person name="Wu J."/>
            <person name="Zhou S."/>
            <person name="Childs K.L."/>
            <person name="Davidson R.M."/>
            <person name="Lin H."/>
            <person name="Quesada-Ocampo L."/>
            <person name="Vaillancourt B."/>
            <person name="Sakai H."/>
            <person name="Lee S.S."/>
            <person name="Kim J."/>
            <person name="Numa H."/>
            <person name="Itoh T."/>
            <person name="Buell C.R."/>
            <person name="Matsumoto T."/>
        </authorList>
    </citation>
    <scope>NUCLEOTIDE SEQUENCE [LARGE SCALE GENOMIC DNA]</scope>
    <source>
        <strain evidence="2">cv. Nipponbare</strain>
    </source>
</reference>
<sequence>ILQIRCSEQTVVTYVEFYIEGSTSLSLGRAARRLLVDRLPADLHRRWPCICSGRLARHPVLDGCSHSHKGLLHISGVLGTCLHEWDAHLISKRLQDF</sequence>
<evidence type="ECO:0000313" key="2">
    <source>
        <dbReference type="Proteomes" id="UP000059680"/>
    </source>
</evidence>
<name>A0A0P0VME1_ORYSJ</name>
<proteinExistence type="predicted"/>
<dbReference type="PaxDb" id="39947-A0A0P0VME1"/>
<protein>
    <submittedName>
        <fullName evidence="1">Os02g0653850 protein</fullName>
    </submittedName>
</protein>
<reference evidence="2" key="1">
    <citation type="journal article" date="2005" name="Nature">
        <title>The map-based sequence of the rice genome.</title>
        <authorList>
            <consortium name="International rice genome sequencing project (IRGSP)"/>
            <person name="Matsumoto T."/>
            <person name="Wu J."/>
            <person name="Kanamori H."/>
            <person name="Katayose Y."/>
            <person name="Fujisawa M."/>
            <person name="Namiki N."/>
            <person name="Mizuno H."/>
            <person name="Yamamoto K."/>
            <person name="Antonio B.A."/>
            <person name="Baba T."/>
            <person name="Sakata K."/>
            <person name="Nagamura Y."/>
            <person name="Aoki H."/>
            <person name="Arikawa K."/>
            <person name="Arita K."/>
            <person name="Bito T."/>
            <person name="Chiden Y."/>
            <person name="Fujitsuka N."/>
            <person name="Fukunaka R."/>
            <person name="Hamada M."/>
            <person name="Harada C."/>
            <person name="Hayashi A."/>
            <person name="Hijishita S."/>
            <person name="Honda M."/>
            <person name="Hosokawa S."/>
            <person name="Ichikawa Y."/>
            <person name="Idonuma A."/>
            <person name="Iijima M."/>
            <person name="Ikeda M."/>
            <person name="Ikeno M."/>
            <person name="Ito K."/>
            <person name="Ito S."/>
            <person name="Ito T."/>
            <person name="Ito Y."/>
            <person name="Ito Y."/>
            <person name="Iwabuchi A."/>
            <person name="Kamiya K."/>
            <person name="Karasawa W."/>
            <person name="Kurita K."/>
            <person name="Katagiri S."/>
            <person name="Kikuta A."/>
            <person name="Kobayashi H."/>
            <person name="Kobayashi N."/>
            <person name="Machita K."/>
            <person name="Maehara T."/>
            <person name="Masukawa M."/>
            <person name="Mizubayashi T."/>
            <person name="Mukai Y."/>
            <person name="Nagasaki H."/>
            <person name="Nagata Y."/>
            <person name="Naito S."/>
            <person name="Nakashima M."/>
            <person name="Nakama Y."/>
            <person name="Nakamichi Y."/>
            <person name="Nakamura M."/>
            <person name="Meguro A."/>
            <person name="Negishi M."/>
            <person name="Ohta I."/>
            <person name="Ohta T."/>
            <person name="Okamoto M."/>
            <person name="Ono N."/>
            <person name="Saji S."/>
            <person name="Sakaguchi M."/>
            <person name="Sakai K."/>
            <person name="Shibata M."/>
            <person name="Shimokawa T."/>
            <person name="Song J."/>
            <person name="Takazaki Y."/>
            <person name="Terasawa K."/>
            <person name="Tsugane M."/>
            <person name="Tsuji K."/>
            <person name="Ueda S."/>
            <person name="Waki K."/>
            <person name="Yamagata H."/>
            <person name="Yamamoto M."/>
            <person name="Yamamoto S."/>
            <person name="Yamane H."/>
            <person name="Yoshiki S."/>
            <person name="Yoshihara R."/>
            <person name="Yukawa K."/>
            <person name="Zhong H."/>
            <person name="Yano M."/>
            <person name="Yuan Q."/>
            <person name="Ouyang S."/>
            <person name="Liu J."/>
            <person name="Jones K.M."/>
            <person name="Gansberger K."/>
            <person name="Moffat K."/>
            <person name="Hill J."/>
            <person name="Bera J."/>
            <person name="Fadrosh D."/>
            <person name="Jin S."/>
            <person name="Johri S."/>
            <person name="Kim M."/>
            <person name="Overton L."/>
            <person name="Reardon M."/>
            <person name="Tsitrin T."/>
            <person name="Vuong H."/>
            <person name="Weaver B."/>
            <person name="Ciecko A."/>
            <person name="Tallon L."/>
            <person name="Jackson J."/>
            <person name="Pai G."/>
            <person name="Aken S.V."/>
            <person name="Utterback T."/>
            <person name="Reidmuller S."/>
            <person name="Feldblyum T."/>
            <person name="Hsiao J."/>
            <person name="Zismann V."/>
            <person name="Iobst S."/>
            <person name="de Vazeille A.R."/>
            <person name="Buell C.R."/>
            <person name="Ying K."/>
            <person name="Li Y."/>
            <person name="Lu T."/>
            <person name="Huang Y."/>
            <person name="Zhao Q."/>
            <person name="Feng Q."/>
            <person name="Zhang L."/>
            <person name="Zhu J."/>
            <person name="Weng Q."/>
            <person name="Mu J."/>
            <person name="Lu Y."/>
            <person name="Fan D."/>
            <person name="Liu Y."/>
            <person name="Guan J."/>
            <person name="Zhang Y."/>
            <person name="Yu S."/>
            <person name="Liu X."/>
            <person name="Zhang Y."/>
            <person name="Hong G."/>
            <person name="Han B."/>
            <person name="Choisne N."/>
            <person name="Demange N."/>
            <person name="Orjeda G."/>
            <person name="Samain S."/>
            <person name="Cattolico L."/>
            <person name="Pelletier E."/>
            <person name="Couloux A."/>
            <person name="Segurens B."/>
            <person name="Wincker P."/>
            <person name="D'Hont A."/>
            <person name="Scarpelli C."/>
            <person name="Weissenbach J."/>
            <person name="Salanoubat M."/>
            <person name="Quetier F."/>
            <person name="Yu Y."/>
            <person name="Kim H.R."/>
            <person name="Rambo T."/>
            <person name="Currie J."/>
            <person name="Collura K."/>
            <person name="Luo M."/>
            <person name="Yang T."/>
            <person name="Ammiraju J.S.S."/>
            <person name="Engler F."/>
            <person name="Soderlund C."/>
            <person name="Wing R.A."/>
            <person name="Palmer L.E."/>
            <person name="de la Bastide M."/>
            <person name="Spiegel L."/>
            <person name="Nascimento L."/>
            <person name="Zutavern T."/>
            <person name="O'Shaughnessy A."/>
            <person name="Dike S."/>
            <person name="Dedhia N."/>
            <person name="Preston R."/>
            <person name="Balija V."/>
            <person name="McCombie W.R."/>
            <person name="Chow T."/>
            <person name="Chen H."/>
            <person name="Chung M."/>
            <person name="Chen C."/>
            <person name="Shaw J."/>
            <person name="Wu H."/>
            <person name="Hsiao K."/>
            <person name="Chao Y."/>
            <person name="Chu M."/>
            <person name="Cheng C."/>
            <person name="Hour A."/>
            <person name="Lee P."/>
            <person name="Lin S."/>
            <person name="Lin Y."/>
            <person name="Liou J."/>
            <person name="Liu S."/>
            <person name="Hsing Y."/>
            <person name="Raghuvanshi S."/>
            <person name="Mohanty A."/>
            <person name="Bharti A.K."/>
            <person name="Gaur A."/>
            <person name="Gupta V."/>
            <person name="Kumar D."/>
            <person name="Ravi V."/>
            <person name="Vij S."/>
            <person name="Kapur A."/>
            <person name="Khurana P."/>
            <person name="Khurana P."/>
            <person name="Khurana J.P."/>
            <person name="Tyagi A.K."/>
            <person name="Gaikwad K."/>
            <person name="Singh A."/>
            <person name="Dalal V."/>
            <person name="Srivastava S."/>
            <person name="Dixit A."/>
            <person name="Pal A.K."/>
            <person name="Ghazi I.A."/>
            <person name="Yadav M."/>
            <person name="Pandit A."/>
            <person name="Bhargava A."/>
            <person name="Sureshbabu K."/>
            <person name="Batra K."/>
            <person name="Sharma T.R."/>
            <person name="Mohapatra T."/>
            <person name="Singh N.K."/>
            <person name="Messing J."/>
            <person name="Nelson A.B."/>
            <person name="Fuks G."/>
            <person name="Kavchok S."/>
            <person name="Keizer G."/>
            <person name="Linton E."/>
            <person name="Llaca V."/>
            <person name="Song R."/>
            <person name="Tanyolac B."/>
            <person name="Young S."/>
            <person name="Ho-Il K."/>
            <person name="Hahn J.H."/>
            <person name="Sangsakoo G."/>
            <person name="Vanavichit A."/>
            <person name="de Mattos Luiz.A.T."/>
            <person name="Zimmer P.D."/>
            <person name="Malone G."/>
            <person name="Dellagostin O."/>
            <person name="de Oliveira A.C."/>
            <person name="Bevan M."/>
            <person name="Bancroft I."/>
            <person name="Minx P."/>
            <person name="Cordum H."/>
            <person name="Wilson R."/>
            <person name="Cheng Z."/>
            <person name="Jin W."/>
            <person name="Jiang J."/>
            <person name="Leong S.A."/>
            <person name="Iwama H."/>
            <person name="Gojobori T."/>
            <person name="Itoh T."/>
            <person name="Niimura Y."/>
            <person name="Fujii Y."/>
            <person name="Habara T."/>
            <person name="Sakai H."/>
            <person name="Sato Y."/>
            <person name="Wilson G."/>
            <person name="Kumar K."/>
            <person name="McCouch S."/>
            <person name="Juretic N."/>
            <person name="Hoen D."/>
            <person name="Wright S."/>
            <person name="Bruskiewich R."/>
            <person name="Bureau T."/>
            <person name="Miyao A."/>
            <person name="Hirochika H."/>
            <person name="Nishikawa T."/>
            <person name="Kadowaki K."/>
            <person name="Sugiura M."/>
            <person name="Burr B."/>
            <person name="Sasaki T."/>
        </authorList>
    </citation>
    <scope>NUCLEOTIDE SEQUENCE [LARGE SCALE GENOMIC DNA]</scope>
    <source>
        <strain evidence="2">cv. Nipponbare</strain>
    </source>
</reference>
<feature type="non-terminal residue" evidence="1">
    <location>
        <position position="97"/>
    </location>
</feature>
<dbReference type="EMBL" id="AP014958">
    <property type="protein sequence ID" value="BAS80078.1"/>
    <property type="molecule type" value="Genomic_DNA"/>
</dbReference>
<dbReference type="Proteomes" id="UP000059680">
    <property type="component" value="Chromosome 2"/>
</dbReference>
<evidence type="ECO:0000313" key="1">
    <source>
        <dbReference type="EMBL" id="BAS80078.1"/>
    </source>
</evidence>
<organism evidence="1 2">
    <name type="scientific">Oryza sativa subsp. japonica</name>
    <name type="common">Rice</name>
    <dbReference type="NCBI Taxonomy" id="39947"/>
    <lineage>
        <taxon>Eukaryota</taxon>
        <taxon>Viridiplantae</taxon>
        <taxon>Streptophyta</taxon>
        <taxon>Embryophyta</taxon>
        <taxon>Tracheophyta</taxon>
        <taxon>Spermatophyta</taxon>
        <taxon>Magnoliopsida</taxon>
        <taxon>Liliopsida</taxon>
        <taxon>Poales</taxon>
        <taxon>Poaceae</taxon>
        <taxon>BOP clade</taxon>
        <taxon>Oryzoideae</taxon>
        <taxon>Oryzeae</taxon>
        <taxon>Oryzinae</taxon>
        <taxon>Oryza</taxon>
        <taxon>Oryza sativa</taxon>
    </lineage>
</organism>
<gene>
    <name evidence="1" type="ordered locus">Os02g0653850</name>
    <name evidence="1" type="ORF">OSNPB_020653850</name>
</gene>
<keyword evidence="2" id="KW-1185">Reference proteome</keyword>
<dbReference type="InParanoid" id="A0A0P0VME1"/>
<dbReference type="Gramene" id="Os02t0653850-00">
    <property type="protein sequence ID" value="Os02t0653850-00"/>
    <property type="gene ID" value="Os02g0653850"/>
</dbReference>
<reference evidence="1 2" key="2">
    <citation type="journal article" date="2013" name="Plant Cell Physiol.">
        <title>Rice Annotation Project Database (RAP-DB): an integrative and interactive database for rice genomics.</title>
        <authorList>
            <person name="Sakai H."/>
            <person name="Lee S.S."/>
            <person name="Tanaka T."/>
            <person name="Numa H."/>
            <person name="Kim J."/>
            <person name="Kawahara Y."/>
            <person name="Wakimoto H."/>
            <person name="Yang C.C."/>
            <person name="Iwamoto M."/>
            <person name="Abe T."/>
            <person name="Yamada Y."/>
            <person name="Muto A."/>
            <person name="Inokuchi H."/>
            <person name="Ikemura T."/>
            <person name="Matsumoto T."/>
            <person name="Sasaki T."/>
            <person name="Itoh T."/>
        </authorList>
    </citation>
    <scope>NUCLEOTIDE SEQUENCE [LARGE SCALE GENOMIC DNA]</scope>
    <source>
        <strain evidence="2">cv. Nipponbare</strain>
    </source>
</reference>
<dbReference type="AlphaFoldDB" id="A0A0P0VME1"/>